<keyword evidence="2" id="KW-0813">Transport</keyword>
<protein>
    <submittedName>
        <fullName evidence="9">Permease of the major facilitator superfamily protein</fullName>
    </submittedName>
</protein>
<feature type="domain" description="Major facilitator superfamily (MFS) profile" evidence="8">
    <location>
        <begin position="20"/>
        <end position="466"/>
    </location>
</feature>
<dbReference type="InterPro" id="IPR011701">
    <property type="entry name" value="MFS"/>
</dbReference>
<evidence type="ECO:0000256" key="2">
    <source>
        <dbReference type="ARBA" id="ARBA00022448"/>
    </source>
</evidence>
<evidence type="ECO:0000256" key="5">
    <source>
        <dbReference type="ARBA" id="ARBA00022989"/>
    </source>
</evidence>
<dbReference type="InterPro" id="IPR020846">
    <property type="entry name" value="MFS_dom"/>
</dbReference>
<dbReference type="EMBL" id="AYZJ01000028">
    <property type="protein sequence ID" value="KRN23371.1"/>
    <property type="molecule type" value="Genomic_DNA"/>
</dbReference>
<organism evidence="9 10">
    <name type="scientific">Lacticaseibacillus camelliae DSM 22697 = JCM 13995</name>
    <dbReference type="NCBI Taxonomy" id="1423730"/>
    <lineage>
        <taxon>Bacteria</taxon>
        <taxon>Bacillati</taxon>
        <taxon>Bacillota</taxon>
        <taxon>Bacilli</taxon>
        <taxon>Lactobacillales</taxon>
        <taxon>Lactobacillaceae</taxon>
        <taxon>Lacticaseibacillus</taxon>
    </lineage>
</organism>
<dbReference type="GO" id="GO:0005886">
    <property type="term" value="C:plasma membrane"/>
    <property type="evidence" value="ECO:0007669"/>
    <property type="project" value="UniProtKB-SubCell"/>
</dbReference>
<dbReference type="AlphaFoldDB" id="A0A0R2F7H1"/>
<dbReference type="InterPro" id="IPR004638">
    <property type="entry name" value="EmrB-like"/>
</dbReference>
<dbReference type="SUPFAM" id="SSF103473">
    <property type="entry name" value="MFS general substrate transporter"/>
    <property type="match status" value="1"/>
</dbReference>
<feature type="transmembrane region" description="Helical" evidence="7">
    <location>
        <begin position="175"/>
        <end position="195"/>
    </location>
</feature>
<dbReference type="RefSeq" id="WP_056989394.1">
    <property type="nucleotide sequence ID" value="NZ_AYZJ01000028.1"/>
</dbReference>
<feature type="transmembrane region" description="Helical" evidence="7">
    <location>
        <begin position="54"/>
        <end position="74"/>
    </location>
</feature>
<dbReference type="Pfam" id="PF07690">
    <property type="entry name" value="MFS_1"/>
    <property type="match status" value="1"/>
</dbReference>
<dbReference type="PROSITE" id="PS50850">
    <property type="entry name" value="MFS"/>
    <property type="match status" value="1"/>
</dbReference>
<dbReference type="InterPro" id="IPR036259">
    <property type="entry name" value="MFS_trans_sf"/>
</dbReference>
<dbReference type="PANTHER" id="PTHR42718:SF43">
    <property type="entry name" value="LINCOMYCIN RESISTANCE PROTEIN LMRB"/>
    <property type="match status" value="1"/>
</dbReference>
<dbReference type="PATRIC" id="fig|1423730.4.peg.1646"/>
<evidence type="ECO:0000256" key="7">
    <source>
        <dbReference type="SAM" id="Phobius"/>
    </source>
</evidence>
<reference evidence="9 10" key="1">
    <citation type="journal article" date="2015" name="Genome Announc.">
        <title>Expanding the biotechnology potential of lactobacilli through comparative genomics of 213 strains and associated genera.</title>
        <authorList>
            <person name="Sun Z."/>
            <person name="Harris H.M."/>
            <person name="McCann A."/>
            <person name="Guo C."/>
            <person name="Argimon S."/>
            <person name="Zhang W."/>
            <person name="Yang X."/>
            <person name="Jeffery I.B."/>
            <person name="Cooney J.C."/>
            <person name="Kagawa T.F."/>
            <person name="Liu W."/>
            <person name="Song Y."/>
            <person name="Salvetti E."/>
            <person name="Wrobel A."/>
            <person name="Rasinkangas P."/>
            <person name="Parkhill J."/>
            <person name="Rea M.C."/>
            <person name="O'Sullivan O."/>
            <person name="Ritari J."/>
            <person name="Douillard F.P."/>
            <person name="Paul Ross R."/>
            <person name="Yang R."/>
            <person name="Briner A.E."/>
            <person name="Felis G.E."/>
            <person name="de Vos W.M."/>
            <person name="Barrangou R."/>
            <person name="Klaenhammer T.R."/>
            <person name="Caufield P.W."/>
            <person name="Cui Y."/>
            <person name="Zhang H."/>
            <person name="O'Toole P.W."/>
        </authorList>
    </citation>
    <scope>NUCLEOTIDE SEQUENCE [LARGE SCALE GENOMIC DNA]</scope>
    <source>
        <strain evidence="9 10">DSM 22697</strain>
    </source>
</reference>
<keyword evidence="10" id="KW-1185">Reference proteome</keyword>
<feature type="transmembrane region" description="Helical" evidence="7">
    <location>
        <begin position="306"/>
        <end position="326"/>
    </location>
</feature>
<dbReference type="NCBIfam" id="TIGR00711">
    <property type="entry name" value="efflux_EmrB"/>
    <property type="match status" value="1"/>
</dbReference>
<feature type="transmembrane region" description="Helical" evidence="7">
    <location>
        <begin position="118"/>
        <end position="136"/>
    </location>
</feature>
<evidence type="ECO:0000256" key="4">
    <source>
        <dbReference type="ARBA" id="ARBA00022692"/>
    </source>
</evidence>
<sequence>MEMSQSLPKARVQIAHPAVAMLGLMIGSFVGMFSETALNIALPSLMASLHVTQGTVQWLVTGYMLVIGICMPLSSMLTKRFATKKIVLFGLGAFLIGAVIAALAPTFPVLLFGRMMQGIGTGLVLPLMFAVAMQIFPPYRLGTVMGLAALVIMFAPAIGPTITGILLGVSSWHAIFWLLVPFLAVAFILTAVALDNAFEQKSVSIDWASIALSTIGFGGIVIGTSMASDAGWLSVRVILALVVGIAALAMYAGRQQSQTAPMLNLKAFKNRAFTTGTLLVMLDFGVILASMYLLPQYLQNVMGLPVAMTGLAMLPGGIVNAAVSAVAGRLYDHFGAKWLTRIGFIVAMIGVVVLMSTNAHSSLARVIAGHIILMIGAPLAMSPAQTYGLNSLPGSESADGSAILNTLQQIVGAVATAIATSMLALGSAQQAGVAGLTTGAHLGFGFVLIIAIVAFIVSLGVKGKVKSEDVPLAK</sequence>
<evidence type="ECO:0000256" key="1">
    <source>
        <dbReference type="ARBA" id="ARBA00004651"/>
    </source>
</evidence>
<keyword evidence="3" id="KW-1003">Cell membrane</keyword>
<comment type="subcellular location">
    <subcellularLocation>
        <location evidence="1">Cell membrane</location>
        <topology evidence="1">Multi-pass membrane protein</topology>
    </subcellularLocation>
</comment>
<keyword evidence="6 7" id="KW-0472">Membrane</keyword>
<name>A0A0R2F7H1_9LACO</name>
<dbReference type="PRINTS" id="PR01036">
    <property type="entry name" value="TCRTETB"/>
</dbReference>
<dbReference type="Gene3D" id="1.20.1250.20">
    <property type="entry name" value="MFS general substrate transporter like domains"/>
    <property type="match status" value="1"/>
</dbReference>
<dbReference type="GO" id="GO:0022857">
    <property type="term" value="F:transmembrane transporter activity"/>
    <property type="evidence" value="ECO:0007669"/>
    <property type="project" value="InterPro"/>
</dbReference>
<feature type="transmembrane region" description="Helical" evidence="7">
    <location>
        <begin position="338"/>
        <end position="357"/>
    </location>
</feature>
<feature type="transmembrane region" description="Helical" evidence="7">
    <location>
        <begin position="207"/>
        <end position="227"/>
    </location>
</feature>
<feature type="transmembrane region" description="Helical" evidence="7">
    <location>
        <begin position="12"/>
        <end position="34"/>
    </location>
</feature>
<evidence type="ECO:0000313" key="9">
    <source>
        <dbReference type="EMBL" id="KRN23371.1"/>
    </source>
</evidence>
<gene>
    <name evidence="9" type="ORF">FC75_GL001571</name>
</gene>
<feature type="transmembrane region" description="Helical" evidence="7">
    <location>
        <begin position="148"/>
        <end position="169"/>
    </location>
</feature>
<feature type="transmembrane region" description="Helical" evidence="7">
    <location>
        <begin position="272"/>
        <end position="294"/>
    </location>
</feature>
<dbReference type="Gene3D" id="1.20.1720.10">
    <property type="entry name" value="Multidrug resistance protein D"/>
    <property type="match status" value="1"/>
</dbReference>
<feature type="transmembrane region" description="Helical" evidence="7">
    <location>
        <begin position="440"/>
        <end position="461"/>
    </location>
</feature>
<evidence type="ECO:0000256" key="3">
    <source>
        <dbReference type="ARBA" id="ARBA00022475"/>
    </source>
</evidence>
<feature type="transmembrane region" description="Helical" evidence="7">
    <location>
        <begin position="86"/>
        <end position="112"/>
    </location>
</feature>
<evidence type="ECO:0000313" key="10">
    <source>
        <dbReference type="Proteomes" id="UP000050865"/>
    </source>
</evidence>
<dbReference type="Proteomes" id="UP000050865">
    <property type="component" value="Unassembled WGS sequence"/>
</dbReference>
<evidence type="ECO:0000256" key="6">
    <source>
        <dbReference type="ARBA" id="ARBA00023136"/>
    </source>
</evidence>
<accession>A0A0R2F7H1</accession>
<dbReference type="PANTHER" id="PTHR42718">
    <property type="entry name" value="MAJOR FACILITATOR SUPERFAMILY MULTIDRUG TRANSPORTER MFSC"/>
    <property type="match status" value="1"/>
</dbReference>
<proteinExistence type="predicted"/>
<feature type="transmembrane region" description="Helical" evidence="7">
    <location>
        <begin position="363"/>
        <end position="381"/>
    </location>
</feature>
<comment type="caution">
    <text evidence="9">The sequence shown here is derived from an EMBL/GenBank/DDBJ whole genome shotgun (WGS) entry which is preliminary data.</text>
</comment>
<feature type="transmembrane region" description="Helical" evidence="7">
    <location>
        <begin position="233"/>
        <end position="252"/>
    </location>
</feature>
<keyword evidence="5 7" id="KW-1133">Transmembrane helix</keyword>
<evidence type="ECO:0000259" key="8">
    <source>
        <dbReference type="PROSITE" id="PS50850"/>
    </source>
</evidence>
<feature type="transmembrane region" description="Helical" evidence="7">
    <location>
        <begin position="402"/>
        <end position="428"/>
    </location>
</feature>
<keyword evidence="4 7" id="KW-0812">Transmembrane</keyword>